<dbReference type="KEGG" id="msm:MSMEG_4107"/>
<dbReference type="PATRIC" id="fig|246196.19.peg.4033"/>
<proteinExistence type="predicted"/>
<evidence type="ECO:0000313" key="2">
    <source>
        <dbReference type="EMBL" id="ABK70285.1"/>
    </source>
</evidence>
<dbReference type="PANTHER" id="PTHR20935:SF0">
    <property type="entry name" value="SERINE_THREONINE-PROTEIN PHOSPHATASE PGAM5, MITOCHONDRIAL"/>
    <property type="match status" value="1"/>
</dbReference>
<dbReference type="KEGG" id="msb:LJ00_20370"/>
<evidence type="ECO:0000313" key="3">
    <source>
        <dbReference type="Proteomes" id="UP000000757"/>
    </source>
</evidence>
<keyword evidence="1" id="KW-0378">Hydrolase</keyword>
<dbReference type="Gene3D" id="3.40.50.1240">
    <property type="entry name" value="Phosphoglycerate mutase-like"/>
    <property type="match status" value="1"/>
</dbReference>
<dbReference type="EMBL" id="CP000480">
    <property type="protein sequence ID" value="ABK70285.1"/>
    <property type="molecule type" value="Genomic_DNA"/>
</dbReference>
<dbReference type="STRING" id="246196.MSMEG_4107"/>
<accession>A0QZQ1</accession>
<dbReference type="OrthoDB" id="280692at2"/>
<keyword evidence="3" id="KW-1185">Reference proteome</keyword>
<reference evidence="2 3" key="1">
    <citation type="submission" date="2006-10" db="EMBL/GenBank/DDBJ databases">
        <authorList>
            <person name="Fleischmann R.D."/>
            <person name="Dodson R.J."/>
            <person name="Haft D.H."/>
            <person name="Merkel J.S."/>
            <person name="Nelson W.C."/>
            <person name="Fraser C.M."/>
        </authorList>
    </citation>
    <scope>NUCLEOTIDE SEQUENCE [LARGE SCALE GENOMIC DNA]</scope>
    <source>
        <strain evidence="3">ATCC 700084 / mc(2)155</strain>
    </source>
</reference>
<dbReference type="eggNOG" id="COG0406">
    <property type="taxonomic scope" value="Bacteria"/>
</dbReference>
<dbReference type="SMART" id="SM00855">
    <property type="entry name" value="PGAM"/>
    <property type="match status" value="1"/>
</dbReference>
<dbReference type="Pfam" id="PF00300">
    <property type="entry name" value="His_Phos_1"/>
    <property type="match status" value="1"/>
</dbReference>
<dbReference type="InterPro" id="IPR013078">
    <property type="entry name" value="His_Pase_superF_clade-1"/>
</dbReference>
<dbReference type="Proteomes" id="UP000000757">
    <property type="component" value="Chromosome"/>
</dbReference>
<dbReference type="InterPro" id="IPR051021">
    <property type="entry name" value="Mito_Ser/Thr_phosphatase"/>
</dbReference>
<dbReference type="AlphaFoldDB" id="A0QZQ1"/>
<evidence type="ECO:0000256" key="1">
    <source>
        <dbReference type="ARBA" id="ARBA00022801"/>
    </source>
</evidence>
<dbReference type="SUPFAM" id="SSF53254">
    <property type="entry name" value="Phosphoglycerate mutase-like"/>
    <property type="match status" value="1"/>
</dbReference>
<dbReference type="GeneID" id="93458830"/>
<organism evidence="2 3">
    <name type="scientific">Mycolicibacterium smegmatis (strain ATCC 700084 / mc(2)155)</name>
    <name type="common">Mycobacterium smegmatis</name>
    <dbReference type="NCBI Taxonomy" id="246196"/>
    <lineage>
        <taxon>Bacteria</taxon>
        <taxon>Bacillati</taxon>
        <taxon>Actinomycetota</taxon>
        <taxon>Actinomycetes</taxon>
        <taxon>Mycobacteriales</taxon>
        <taxon>Mycobacteriaceae</taxon>
        <taxon>Mycolicibacterium</taxon>
    </lineage>
</organism>
<sequence length="228" mass="24367">MGVIYLVRHGQASRHAYGARGGDHTHGGLTDLGRDQARATGALMAKRASVLTAAVSGTLRRQQETLELVLESFETKPTTVSDARWNEYDLDAILGGTGVASQTQGHGPDLQRLVDDGLTNWISGGSVGGETYANFRVRCVEALNDIHLYAGSGQTALVVASAGSIMSVVAHLWKCPSASWIAMSRTVANASVTKLVVGRTRTSVWSLNEHAHLDQFDATGRRSLLTLR</sequence>
<name>A0QZQ1_MYCS2</name>
<dbReference type="PaxDb" id="246196-MSMEI_4008"/>
<dbReference type="RefSeq" id="WP_011729554.1">
    <property type="nucleotide sequence ID" value="NC_008596.1"/>
</dbReference>
<gene>
    <name evidence="2" type="ordered locus">MSMEG_4107</name>
</gene>
<protein>
    <submittedName>
        <fullName evidence="2">Phosphoglycerate mutase, putative</fullName>
    </submittedName>
</protein>
<dbReference type="CDD" id="cd07067">
    <property type="entry name" value="HP_PGM_like"/>
    <property type="match status" value="1"/>
</dbReference>
<dbReference type="GO" id="GO:0016787">
    <property type="term" value="F:hydrolase activity"/>
    <property type="evidence" value="ECO:0007669"/>
    <property type="project" value="UniProtKB-KW"/>
</dbReference>
<dbReference type="PANTHER" id="PTHR20935">
    <property type="entry name" value="PHOSPHOGLYCERATE MUTASE-RELATED"/>
    <property type="match status" value="1"/>
</dbReference>
<dbReference type="InterPro" id="IPR029033">
    <property type="entry name" value="His_PPase_superfam"/>
</dbReference>